<feature type="transmembrane region" description="Helical" evidence="10">
    <location>
        <begin position="1203"/>
        <end position="1225"/>
    </location>
</feature>
<evidence type="ECO:0000256" key="5">
    <source>
        <dbReference type="ARBA" id="ARBA00022737"/>
    </source>
</evidence>
<dbReference type="FunFam" id="3.40.50.300:FF:000298">
    <property type="entry name" value="ATP-binding cassette sub-family A member 12"/>
    <property type="match status" value="1"/>
</dbReference>
<accession>A0A976FHF4</accession>
<organism evidence="12 13">
    <name type="scientific">Bremia lactucae</name>
    <name type="common">Lettuce downy mildew</name>
    <dbReference type="NCBI Taxonomy" id="4779"/>
    <lineage>
        <taxon>Eukaryota</taxon>
        <taxon>Sar</taxon>
        <taxon>Stramenopiles</taxon>
        <taxon>Oomycota</taxon>
        <taxon>Peronosporomycetes</taxon>
        <taxon>Peronosporales</taxon>
        <taxon>Peronosporaceae</taxon>
        <taxon>Bremia</taxon>
    </lineage>
</organism>
<feature type="transmembrane region" description="Helical" evidence="10">
    <location>
        <begin position="919"/>
        <end position="937"/>
    </location>
</feature>
<keyword evidence="7" id="KW-0067">ATP-binding</keyword>
<comment type="similarity">
    <text evidence="2">Belongs to the ABC transporter superfamily. ABCA family.</text>
</comment>
<reference evidence="12 13" key="1">
    <citation type="journal article" date="2021" name="Genome Biol.">
        <title>AFLAP: assembly-free linkage analysis pipeline using k-mers from genome sequencing data.</title>
        <authorList>
            <person name="Fletcher K."/>
            <person name="Zhang L."/>
            <person name="Gil J."/>
            <person name="Han R."/>
            <person name="Cavanaugh K."/>
            <person name="Michelmore R."/>
        </authorList>
    </citation>
    <scope>NUCLEOTIDE SEQUENCE [LARGE SCALE GENOMIC DNA]</scope>
    <source>
        <strain evidence="12 13">SF5</strain>
    </source>
</reference>
<dbReference type="PROSITE" id="PS00211">
    <property type="entry name" value="ABC_TRANSPORTER_1"/>
    <property type="match status" value="1"/>
</dbReference>
<feature type="transmembrane region" description="Helical" evidence="10">
    <location>
        <begin position="1088"/>
        <end position="1111"/>
    </location>
</feature>
<dbReference type="GO" id="GO:0005524">
    <property type="term" value="F:ATP binding"/>
    <property type="evidence" value="ECO:0007669"/>
    <property type="project" value="UniProtKB-KW"/>
</dbReference>
<feature type="transmembrane region" description="Helical" evidence="10">
    <location>
        <begin position="363"/>
        <end position="381"/>
    </location>
</feature>
<feature type="domain" description="ABC transporter" evidence="11">
    <location>
        <begin position="544"/>
        <end position="779"/>
    </location>
</feature>
<proteinExistence type="inferred from homology"/>
<evidence type="ECO:0000256" key="2">
    <source>
        <dbReference type="ARBA" id="ARBA00008869"/>
    </source>
</evidence>
<dbReference type="PANTHER" id="PTHR19229:SF36">
    <property type="entry name" value="ATP-BINDING CASSETTE SUB-FAMILY A MEMBER 2"/>
    <property type="match status" value="1"/>
</dbReference>
<feature type="transmembrane region" description="Helical" evidence="10">
    <location>
        <begin position="249"/>
        <end position="269"/>
    </location>
</feature>
<dbReference type="InterPro" id="IPR027417">
    <property type="entry name" value="P-loop_NTPase"/>
</dbReference>
<feature type="domain" description="ABC transporter" evidence="11">
    <location>
        <begin position="1355"/>
        <end position="1593"/>
    </location>
</feature>
<dbReference type="PROSITE" id="PS50893">
    <property type="entry name" value="ABC_TRANSPORTER_2"/>
    <property type="match status" value="2"/>
</dbReference>
<gene>
    <name evidence="12" type="ORF">CCR75_005629</name>
</gene>
<keyword evidence="5" id="KW-0677">Repeat</keyword>
<dbReference type="OrthoDB" id="10255969at2759"/>
<feature type="transmembrane region" description="Helical" evidence="10">
    <location>
        <begin position="1285"/>
        <end position="1302"/>
    </location>
</feature>
<dbReference type="InterPro" id="IPR017871">
    <property type="entry name" value="ABC_transporter-like_CS"/>
</dbReference>
<feature type="transmembrane region" description="Helical" evidence="10">
    <location>
        <begin position="332"/>
        <end position="351"/>
    </location>
</feature>
<dbReference type="InterPro" id="IPR056264">
    <property type="entry name" value="R2_ABCA1-4-like"/>
</dbReference>
<evidence type="ECO:0000256" key="10">
    <source>
        <dbReference type="SAM" id="Phobius"/>
    </source>
</evidence>
<comment type="caution">
    <text evidence="12">The sequence shown here is derived from an EMBL/GenBank/DDBJ whole genome shotgun (WGS) entry which is preliminary data.</text>
</comment>
<protein>
    <recommendedName>
        <fullName evidence="11">ABC transporter domain-containing protein</fullName>
    </recommendedName>
</protein>
<keyword evidence="4 10" id="KW-0812">Transmembrane</keyword>
<evidence type="ECO:0000256" key="8">
    <source>
        <dbReference type="ARBA" id="ARBA00022989"/>
    </source>
</evidence>
<keyword evidence="9 10" id="KW-0472">Membrane</keyword>
<feature type="transmembrane region" description="Helical" evidence="10">
    <location>
        <begin position="1163"/>
        <end position="1183"/>
    </location>
</feature>
<evidence type="ECO:0000256" key="3">
    <source>
        <dbReference type="ARBA" id="ARBA00022448"/>
    </source>
</evidence>
<dbReference type="FunFam" id="3.40.50.300:FF:000335">
    <property type="entry name" value="ATP binding cassette subfamily A member 5"/>
    <property type="match status" value="1"/>
</dbReference>
<dbReference type="InterPro" id="IPR026082">
    <property type="entry name" value="ABCA"/>
</dbReference>
<dbReference type="GO" id="GO:0016020">
    <property type="term" value="C:membrane"/>
    <property type="evidence" value="ECO:0007669"/>
    <property type="project" value="UniProtKB-SubCell"/>
</dbReference>
<name>A0A976FHF4_BRELC</name>
<dbReference type="RefSeq" id="XP_067816093.1">
    <property type="nucleotide sequence ID" value="XM_067963708.1"/>
</dbReference>
<feature type="transmembrane region" description="Helical" evidence="10">
    <location>
        <begin position="290"/>
        <end position="317"/>
    </location>
</feature>
<feature type="transmembrane region" description="Helical" evidence="10">
    <location>
        <begin position="434"/>
        <end position="455"/>
    </location>
</feature>
<dbReference type="GeneID" id="94349379"/>
<keyword evidence="6" id="KW-0547">Nucleotide-binding</keyword>
<dbReference type="CDD" id="cd03263">
    <property type="entry name" value="ABC_subfamily_A"/>
    <property type="match status" value="2"/>
</dbReference>
<dbReference type="GO" id="GO:0016887">
    <property type="term" value="F:ATP hydrolysis activity"/>
    <property type="evidence" value="ECO:0007669"/>
    <property type="project" value="InterPro"/>
</dbReference>
<comment type="subcellular location">
    <subcellularLocation>
        <location evidence="1">Membrane</location>
        <topology evidence="1">Multi-pass membrane protein</topology>
    </subcellularLocation>
</comment>
<evidence type="ECO:0000256" key="4">
    <source>
        <dbReference type="ARBA" id="ARBA00022692"/>
    </source>
</evidence>
<dbReference type="GO" id="GO:0140359">
    <property type="term" value="F:ABC-type transporter activity"/>
    <property type="evidence" value="ECO:0007669"/>
    <property type="project" value="InterPro"/>
</dbReference>
<keyword evidence="3" id="KW-0813">Transport</keyword>
<feature type="transmembrane region" description="Helical" evidence="10">
    <location>
        <begin position="123"/>
        <end position="141"/>
    </location>
</feature>
<dbReference type="InterPro" id="IPR003439">
    <property type="entry name" value="ABC_transporter-like_ATP-bd"/>
</dbReference>
<keyword evidence="13" id="KW-1185">Reference proteome</keyword>
<dbReference type="Gene3D" id="3.40.50.300">
    <property type="entry name" value="P-loop containing nucleotide triphosphate hydrolases"/>
    <property type="match status" value="2"/>
</dbReference>
<feature type="transmembrane region" description="Helical" evidence="10">
    <location>
        <begin position="1131"/>
        <end position="1151"/>
    </location>
</feature>
<dbReference type="InterPro" id="IPR013525">
    <property type="entry name" value="ABC2_TM"/>
</dbReference>
<evidence type="ECO:0000256" key="9">
    <source>
        <dbReference type="ARBA" id="ARBA00023136"/>
    </source>
</evidence>
<evidence type="ECO:0000259" key="11">
    <source>
        <dbReference type="PROSITE" id="PS50893"/>
    </source>
</evidence>
<dbReference type="EMBL" id="SHOA02000202">
    <property type="protein sequence ID" value="TDH66594.1"/>
    <property type="molecule type" value="Genomic_DNA"/>
</dbReference>
<feature type="transmembrane region" description="Helical" evidence="10">
    <location>
        <begin position="181"/>
        <end position="201"/>
    </location>
</feature>
<dbReference type="Pfam" id="PF23321">
    <property type="entry name" value="R1_ABCA1"/>
    <property type="match status" value="1"/>
</dbReference>
<evidence type="ECO:0000256" key="6">
    <source>
        <dbReference type="ARBA" id="ARBA00022741"/>
    </source>
</evidence>
<sequence length="1797" mass="197772">MADISNVENPTLRALSDCVTTVLANDIAYGLCVTNTGLFDLIPREITSSIPFQNNDGFRFNSMCRIMCSEQSTSASASCCAAVTSLHACNTSSSVVASCKELIDDVFTYQSECDRGLSSADSILVAAVVIVAVAIAAIALFSRVYKQLKNNVAARLARSWTQVTNLIWKNLLLRRRRPTSLIMELFLPVLLSTALLLLANLDSFSDDWRSGWLTSEAANLAANNTLICSGLAVWGLEAIGGPSSTMASFYTGSQAVLGLFFLVSYIKFVSTTTTTMVMEKENKLREVMKIMGLSGATLLGSWLLTTAVLATPLAFAIAAELKYGNVFPTTEYATLVFLFWSLSVAITAFSYSITPFFNQSRSAAIASVLLWLILFFPYYAVQSAETNAPRYWAALCPPTAFALAVDEMLRRAQLGTGFAYSAGLLEDPVTVPSAFRLSLFLIFDSVILMGLGWYLEQVLPQQYGVRKPWHFIFGKSYWFCQNNRAPSKFINSEYDTIATLSPQAGGEYSEMTDAETHTMQLKPFACIEPVNAALAMQERHGTCLEIQGLRKVYPREQDGTERVAVANLNLKLYKGQITALLGHNGAGKTTVISMLTGLIPPTAGDATLHGYSIQRDFQELRRVIGICPQHDVLFPDLTVEEHLLLFGTMKLVPRKALRTTVDKMIERVGLTEIRHALIKTLSGGQKRKLSVALALLGGSSLVFLDEPTSGMDPYSRRFTWNLLQQSRENRVIVLTTHFMDEADILGDRIAILADGHLQCAGSSLFLKKRFGAGYNLTLIKTTDHSCDALIVEAFLRQYVPGVKCLSHSGSELVFQLPTTSSEVFPTMLEQLDDRMPSLGIQQYGISVTTLEEVFLRLSRDHDNKVEQNLTAPASLKPLTARGAVNMPFTAYTRIEPSRWTQYVALLTKRFQIAKRDFKTCAYAIGIPLIFLIILALLPEVEIADFIPDYASNLPTAADQRQCAESDNITALIDQGFNGSACTGSQGSSFGYCSLGVVNCNVATCCEATNVASPWYPCNTCGSNLCFNTLCMDKDDAKLQVTLNGFLIAIVVMLAFAFIPAAIVAYIVREKDPIQNAKTLQLISGANVSVYWAASWTHDLLITIVPIGIAAVLVPLSLTPDGADKATTADTLAIIALLFAHVWAVIPLAYLFSRRYVQHAVAQTALLVFALATGGLLSMFSFLCRIVDFSISGSLTLSSLDQNYLRWLFMLFPGYALNNGIFQIAIRKVSRRALFGTDMLTSLMPPSFFGAFEGLGKDACTECWDVIEPGCCVRQPFDLEIVGAPLLYLLTESLFLSALVLFLENRSAAWKRTAKKADQSVLAVDMEMDEEEEEDDDVQMERHRVERHDPGPNDLVFIRNLRQQYAGKPRAKVALKDLCLSIQSGECFGYLGINGAGKSTTMAVVTGQLAPTQGFVTLCGFDLSTSTAAARKMIGYCPQFDALHDLLTVQEQLQLYARIKGIPEAFVNIAIDEQIQELGLSQYRHTYTQGLSGGNKRKVSTAISLLGHPRVVFLDEPSTGVDPSSRRKMWDVIAKVCSSDRKDGACVILTTHSMEECEALCSRVGILVSGRLKCLGSVEHLKQKFGRGYTVEISIRSALRSLGTDHDEGRRVMDEIELFFSAETQKDSYSIQRRSSKSYDIKSMDIITSRNVHDLCAALGAPERGRCITDNLGTGWLLGGQLSAQGAISTETFCSWWVLETYGERLKTFFDEMFPGTVLSEQQGEHFRFQVPKVRPGASENEVKLLRPAEIFRALEQARTELFVDEYSVSETALEHIFNNLAAQQDEEKGIAHGMITD</sequence>
<evidence type="ECO:0000256" key="7">
    <source>
        <dbReference type="ARBA" id="ARBA00022840"/>
    </source>
</evidence>
<dbReference type="Pfam" id="PF00005">
    <property type="entry name" value="ABC_tran"/>
    <property type="match status" value="2"/>
</dbReference>
<dbReference type="GO" id="GO:0005319">
    <property type="term" value="F:lipid transporter activity"/>
    <property type="evidence" value="ECO:0007669"/>
    <property type="project" value="TreeGrafter"/>
</dbReference>
<dbReference type="Pfam" id="PF12698">
    <property type="entry name" value="ABC2_membrane_3"/>
    <property type="match status" value="2"/>
</dbReference>
<feature type="transmembrane region" description="Helical" evidence="10">
    <location>
        <begin position="1045"/>
        <end position="1067"/>
    </location>
</feature>
<dbReference type="KEGG" id="blac:94349379"/>
<keyword evidence="8 10" id="KW-1133">Transmembrane helix</keyword>
<evidence type="ECO:0000313" key="13">
    <source>
        <dbReference type="Proteomes" id="UP000294530"/>
    </source>
</evidence>
<dbReference type="SMART" id="SM00382">
    <property type="entry name" value="AAA"/>
    <property type="match status" value="2"/>
</dbReference>
<dbReference type="InterPro" id="IPR003593">
    <property type="entry name" value="AAA+_ATPase"/>
</dbReference>
<dbReference type="PANTHER" id="PTHR19229">
    <property type="entry name" value="ATP-BINDING CASSETTE TRANSPORTER SUBFAMILY A ABCA"/>
    <property type="match status" value="1"/>
</dbReference>
<dbReference type="SUPFAM" id="SSF52540">
    <property type="entry name" value="P-loop containing nucleoside triphosphate hydrolases"/>
    <property type="match status" value="2"/>
</dbReference>
<evidence type="ECO:0000313" key="12">
    <source>
        <dbReference type="EMBL" id="TDH66594.1"/>
    </source>
</evidence>
<evidence type="ECO:0000256" key="1">
    <source>
        <dbReference type="ARBA" id="ARBA00004141"/>
    </source>
</evidence>
<dbReference type="Proteomes" id="UP000294530">
    <property type="component" value="Unassembled WGS sequence"/>
</dbReference>